<organism evidence="3 4">
    <name type="scientific">Arabidopsis thaliana</name>
    <name type="common">Mouse-ear cress</name>
    <dbReference type="NCBI Taxonomy" id="3702"/>
    <lineage>
        <taxon>Eukaryota</taxon>
        <taxon>Viridiplantae</taxon>
        <taxon>Streptophyta</taxon>
        <taxon>Embryophyta</taxon>
        <taxon>Tracheophyta</taxon>
        <taxon>Spermatophyta</taxon>
        <taxon>Magnoliopsida</taxon>
        <taxon>eudicotyledons</taxon>
        <taxon>Gunneridae</taxon>
        <taxon>Pentapetalae</taxon>
        <taxon>rosids</taxon>
        <taxon>malvids</taxon>
        <taxon>Brassicales</taxon>
        <taxon>Brassicaceae</taxon>
        <taxon>Camelineae</taxon>
        <taxon>Arabidopsis</taxon>
    </lineage>
</organism>
<accession>A0A7G2ETS5</accession>
<evidence type="ECO:0000259" key="1">
    <source>
        <dbReference type="Pfam" id="PF00004"/>
    </source>
</evidence>
<dbReference type="SUPFAM" id="SSF52540">
    <property type="entry name" value="P-loop containing nucleoside triphosphate hydrolases"/>
    <property type="match status" value="1"/>
</dbReference>
<dbReference type="Pfam" id="PF00004">
    <property type="entry name" value="AAA"/>
    <property type="match status" value="1"/>
</dbReference>
<dbReference type="InterPro" id="IPR027417">
    <property type="entry name" value="P-loop_NTPase"/>
</dbReference>
<gene>
    <name evidence="3" type="ORF">AT9943_LOCUS12419</name>
</gene>
<dbReference type="Gene3D" id="6.10.280.40">
    <property type="match status" value="1"/>
</dbReference>
<evidence type="ECO:0000313" key="3">
    <source>
        <dbReference type="EMBL" id="CAD5324529.1"/>
    </source>
</evidence>
<dbReference type="Proteomes" id="UP000516314">
    <property type="component" value="Chromosome 3"/>
</dbReference>
<dbReference type="AlphaFoldDB" id="A0A7G2ETS5"/>
<dbReference type="EMBL" id="LR881468">
    <property type="protein sequence ID" value="CAD5324529.1"/>
    <property type="molecule type" value="Genomic_DNA"/>
</dbReference>
<dbReference type="InterPro" id="IPR050747">
    <property type="entry name" value="Mitochondrial_chaperone_BCS1"/>
</dbReference>
<dbReference type="GO" id="GO:0005524">
    <property type="term" value="F:ATP binding"/>
    <property type="evidence" value="ECO:0007669"/>
    <property type="project" value="InterPro"/>
</dbReference>
<dbReference type="GO" id="GO:0016887">
    <property type="term" value="F:ATP hydrolysis activity"/>
    <property type="evidence" value="ECO:0007669"/>
    <property type="project" value="InterPro"/>
</dbReference>
<name>A0A7G2ETS5_ARATH</name>
<evidence type="ECO:0000259" key="2">
    <source>
        <dbReference type="Pfam" id="PF25568"/>
    </source>
</evidence>
<dbReference type="PANTHER" id="PTHR23070">
    <property type="entry name" value="BCS1 AAA-TYPE ATPASE"/>
    <property type="match status" value="1"/>
</dbReference>
<reference evidence="3 4" key="1">
    <citation type="submission" date="2020-09" db="EMBL/GenBank/DDBJ databases">
        <authorList>
            <person name="Ashkenazy H."/>
        </authorList>
    </citation>
    <scope>NUCLEOTIDE SEQUENCE [LARGE SCALE GENOMIC DNA]</scope>
    <source>
        <strain evidence="4">cv. Cdm-0</strain>
    </source>
</reference>
<feature type="domain" description="AAA+ ATPase At3g28540-like C-terminal" evidence="2">
    <location>
        <begin position="352"/>
        <end position="420"/>
    </location>
</feature>
<proteinExistence type="predicted"/>
<dbReference type="Gene3D" id="3.40.50.300">
    <property type="entry name" value="P-loop containing nucleotide triphosphate hydrolases"/>
    <property type="match status" value="1"/>
</dbReference>
<evidence type="ECO:0000313" key="4">
    <source>
        <dbReference type="Proteomes" id="UP000516314"/>
    </source>
</evidence>
<feature type="domain" description="ATPase AAA-type core" evidence="1">
    <location>
        <begin position="239"/>
        <end position="350"/>
    </location>
</feature>
<dbReference type="InterPro" id="IPR003959">
    <property type="entry name" value="ATPase_AAA_core"/>
</dbReference>
<dbReference type="InterPro" id="IPR058017">
    <property type="entry name" value="At3g28540-like_C"/>
</dbReference>
<sequence length="433" mass="50636">MMLKLIKSMVQAITRPIQYLIISYLRYLVGPPSLTHHDNQVTVIIEETSENGRINVIHGATQAYLFDKINLDFVEEREFDDIYQGAKLKWRIFVDKNNIGNIPKQCFELRFDEKHRDLVFDSYIPFVESKAKEIKSKKRILEMHTYSHCSDTWETKILDHHSSFETIVMKEDLKRRLIDDIDLFISKEDFYKRILDHHSSFETIVMKEDLKRRLIDDIDLFISKEDFYKRVGRHWMRYYLLHGLPGAGKTSLVAAIAKYLNFDVYNITQGVKTDFDTRRLIRRVEDSSILLVEDIDTSLEGSKVALSQLLSSLTWPWSNGKARVVIFTTNNKERFDQTLLCRMEMKIYMGHCCFEDFKTLASNYLGISHDNDAPHRLYPDIKRLIDGQAVTPGQVVEELMKSQDVDVALQSLVRTLEMTSIISNKIDEDDKDL</sequence>
<protein>
    <submittedName>
        <fullName evidence="3">(thale cress) hypothetical protein</fullName>
    </submittedName>
</protein>
<dbReference type="Pfam" id="PF25568">
    <property type="entry name" value="AAA_lid_At3g28540"/>
    <property type="match status" value="1"/>
</dbReference>